<dbReference type="NCBIfam" id="TIGR02593">
    <property type="entry name" value="CRISPR_cas5"/>
    <property type="match status" value="1"/>
</dbReference>
<proteinExistence type="predicted"/>
<dbReference type="RefSeq" id="WP_161823113.1">
    <property type="nucleotide sequence ID" value="NZ_LSRS01000008.1"/>
</dbReference>
<evidence type="ECO:0000313" key="2">
    <source>
        <dbReference type="EMBL" id="KAF1083923.1"/>
    </source>
</evidence>
<gene>
    <name evidence="2" type="primary">devS</name>
    <name evidence="2" type="ORF">SPSYN_02835</name>
</gene>
<dbReference type="OrthoDB" id="58845at2"/>
<accession>A0A9D3AXR4</accession>
<dbReference type="GO" id="GO:0051607">
    <property type="term" value="P:defense response to virus"/>
    <property type="evidence" value="ECO:0007669"/>
    <property type="project" value="UniProtKB-KW"/>
</dbReference>
<reference evidence="2" key="1">
    <citation type="submission" date="2016-02" db="EMBL/GenBank/DDBJ databases">
        <title>Draft Genome Sequence of Sporotomaculum syntrophicum Strain FB, a Syntrophic Benzoate Degrader.</title>
        <authorList>
            <person name="Nobu M.K."/>
            <person name="Narihiro T."/>
            <person name="Qiu Y.-L."/>
            <person name="Ohashi A."/>
            <person name="Liu W.-T."/>
            <person name="Yuji S."/>
        </authorList>
    </citation>
    <scope>NUCLEOTIDE SEQUENCE</scope>
    <source>
        <strain evidence="2">FB</strain>
    </source>
</reference>
<evidence type="ECO:0000256" key="1">
    <source>
        <dbReference type="ARBA" id="ARBA00023118"/>
    </source>
</evidence>
<protein>
    <submittedName>
        <fullName evidence="2">CRISPR-associated protein Cas5</fullName>
    </submittedName>
</protein>
<dbReference type="Proteomes" id="UP000798488">
    <property type="component" value="Unassembled WGS sequence"/>
</dbReference>
<evidence type="ECO:0000313" key="3">
    <source>
        <dbReference type="Proteomes" id="UP000798488"/>
    </source>
</evidence>
<comment type="caution">
    <text evidence="2">The sequence shown here is derived from an EMBL/GenBank/DDBJ whole genome shotgun (WGS) entry which is preliminary data.</text>
</comment>
<organism evidence="2 3">
    <name type="scientific">Sporotomaculum syntrophicum</name>
    <dbReference type="NCBI Taxonomy" id="182264"/>
    <lineage>
        <taxon>Bacteria</taxon>
        <taxon>Bacillati</taxon>
        <taxon>Bacillota</taxon>
        <taxon>Clostridia</taxon>
        <taxon>Eubacteriales</taxon>
        <taxon>Desulfallaceae</taxon>
        <taxon>Sporotomaculum</taxon>
    </lineage>
</organism>
<dbReference type="AlphaFoldDB" id="A0A9D3AXR4"/>
<keyword evidence="3" id="KW-1185">Reference proteome</keyword>
<sequence length="212" mass="24308">MDAISMRVSVPVCSFRMPYAREYLETERIPPPATIYGFILSLIGETDRNRYIGSRLAIAVTRKPDVSRILRTVWRVKDKNIPPGLGNNRRPDYQELLTGLEIAVWIARGALMDQLMLLNQNPAFMHRFGGLSLGESHDLVDEVEFMPPWAGNEMGTWLIKDARGHYPLPVWVDHVGSRGTKWEQFRLEYLQLHNPSLNDPCWITIVPPVEDL</sequence>
<dbReference type="NCBIfam" id="TIGR02586">
    <property type="entry name" value="cas5_cmx5_devS"/>
    <property type="match status" value="1"/>
</dbReference>
<keyword evidence="1" id="KW-0051">Antiviral defense</keyword>
<name>A0A9D3AXR4_9FIRM</name>
<dbReference type="InterPro" id="IPR013415">
    <property type="entry name" value="Cas5_Cmx5_DevS"/>
</dbReference>
<dbReference type="InterPro" id="IPR013422">
    <property type="entry name" value="CRISPR-assoc_prot_Cas5_N"/>
</dbReference>
<dbReference type="EMBL" id="LSRS01000008">
    <property type="protein sequence ID" value="KAF1083923.1"/>
    <property type="molecule type" value="Genomic_DNA"/>
</dbReference>